<gene>
    <name evidence="1" type="ORF">MTR67_001343</name>
</gene>
<reference evidence="1" key="1">
    <citation type="submission" date="2023-08" db="EMBL/GenBank/DDBJ databases">
        <title>A de novo genome assembly of Solanum verrucosum Schlechtendal, a Mexican diploid species geographically isolated from the other diploid A-genome species in potato relatives.</title>
        <authorList>
            <person name="Hosaka K."/>
        </authorList>
    </citation>
    <scope>NUCLEOTIDE SEQUENCE</scope>
    <source>
        <tissue evidence="1">Young leaves</tissue>
    </source>
</reference>
<sequence>MYSGSSTCASLRSWDIPVSFVSQDECSLGDQQWFSTVGHVQGVCSGCDIHSPQYT</sequence>
<evidence type="ECO:0000313" key="1">
    <source>
        <dbReference type="EMBL" id="WMV07958.1"/>
    </source>
</evidence>
<dbReference type="AlphaFoldDB" id="A0AAF0T8C4"/>
<dbReference type="EMBL" id="CP133612">
    <property type="protein sequence ID" value="WMV07958.1"/>
    <property type="molecule type" value="Genomic_DNA"/>
</dbReference>
<protein>
    <submittedName>
        <fullName evidence="1">Uncharacterized protein</fullName>
    </submittedName>
</protein>
<name>A0AAF0T8C4_SOLVR</name>
<dbReference type="Proteomes" id="UP001234989">
    <property type="component" value="Chromosome 1"/>
</dbReference>
<accession>A0AAF0T8C4</accession>
<keyword evidence="2" id="KW-1185">Reference proteome</keyword>
<proteinExistence type="predicted"/>
<evidence type="ECO:0000313" key="2">
    <source>
        <dbReference type="Proteomes" id="UP001234989"/>
    </source>
</evidence>
<organism evidence="1 2">
    <name type="scientific">Solanum verrucosum</name>
    <dbReference type="NCBI Taxonomy" id="315347"/>
    <lineage>
        <taxon>Eukaryota</taxon>
        <taxon>Viridiplantae</taxon>
        <taxon>Streptophyta</taxon>
        <taxon>Embryophyta</taxon>
        <taxon>Tracheophyta</taxon>
        <taxon>Spermatophyta</taxon>
        <taxon>Magnoliopsida</taxon>
        <taxon>eudicotyledons</taxon>
        <taxon>Gunneridae</taxon>
        <taxon>Pentapetalae</taxon>
        <taxon>asterids</taxon>
        <taxon>lamiids</taxon>
        <taxon>Solanales</taxon>
        <taxon>Solanaceae</taxon>
        <taxon>Solanoideae</taxon>
        <taxon>Solaneae</taxon>
        <taxon>Solanum</taxon>
    </lineage>
</organism>